<dbReference type="HOGENOM" id="CLU_030206_0_0_1"/>
<dbReference type="Proteomes" id="UP000027265">
    <property type="component" value="Unassembled WGS sequence"/>
</dbReference>
<dbReference type="AlphaFoldDB" id="A0A067Q5Z7"/>
<evidence type="ECO:0000313" key="4">
    <source>
        <dbReference type="Proteomes" id="UP000027265"/>
    </source>
</evidence>
<dbReference type="PANTHER" id="PTHR11937">
    <property type="entry name" value="ACTIN"/>
    <property type="match status" value="1"/>
</dbReference>
<keyword evidence="4" id="KW-1185">Reference proteome</keyword>
<dbReference type="Gene3D" id="3.90.640.10">
    <property type="entry name" value="Actin, Chain A, domain 4"/>
    <property type="match status" value="1"/>
</dbReference>
<dbReference type="InterPro" id="IPR043129">
    <property type="entry name" value="ATPase_NBD"/>
</dbReference>
<evidence type="ECO:0000256" key="1">
    <source>
        <dbReference type="RuleBase" id="RU000487"/>
    </source>
</evidence>
<accession>A0A067Q5Z7</accession>
<keyword evidence="2" id="KW-0175">Coiled coil</keyword>
<evidence type="ECO:0000313" key="3">
    <source>
        <dbReference type="EMBL" id="KDQ61600.1"/>
    </source>
</evidence>
<gene>
    <name evidence="3" type="ORF">JAAARDRAFT_31063</name>
</gene>
<dbReference type="Pfam" id="PF00022">
    <property type="entry name" value="Actin"/>
    <property type="match status" value="1"/>
</dbReference>
<comment type="similarity">
    <text evidence="1">Belongs to the actin family.</text>
</comment>
<dbReference type="STRING" id="933084.A0A067Q5Z7"/>
<reference evidence="4" key="1">
    <citation type="journal article" date="2014" name="Proc. Natl. Acad. Sci. U.S.A.">
        <title>Extensive sampling of basidiomycete genomes demonstrates inadequacy of the white-rot/brown-rot paradigm for wood decay fungi.</title>
        <authorList>
            <person name="Riley R."/>
            <person name="Salamov A.A."/>
            <person name="Brown D.W."/>
            <person name="Nagy L.G."/>
            <person name="Floudas D."/>
            <person name="Held B.W."/>
            <person name="Levasseur A."/>
            <person name="Lombard V."/>
            <person name="Morin E."/>
            <person name="Otillar R."/>
            <person name="Lindquist E.A."/>
            <person name="Sun H."/>
            <person name="LaButti K.M."/>
            <person name="Schmutz J."/>
            <person name="Jabbour D."/>
            <person name="Luo H."/>
            <person name="Baker S.E."/>
            <person name="Pisabarro A.G."/>
            <person name="Walton J.D."/>
            <person name="Blanchette R.A."/>
            <person name="Henrissat B."/>
            <person name="Martin F."/>
            <person name="Cullen D."/>
            <person name="Hibbett D.S."/>
            <person name="Grigoriev I.V."/>
        </authorList>
    </citation>
    <scope>NUCLEOTIDE SEQUENCE [LARGE SCALE GENOMIC DNA]</scope>
    <source>
        <strain evidence="4">MUCL 33604</strain>
    </source>
</reference>
<dbReference type="InterPro" id="IPR004000">
    <property type="entry name" value="Actin"/>
</dbReference>
<dbReference type="InParanoid" id="A0A067Q5Z7"/>
<dbReference type="Gene3D" id="3.30.420.40">
    <property type="match status" value="3"/>
</dbReference>
<evidence type="ECO:0008006" key="5">
    <source>
        <dbReference type="Google" id="ProtNLM"/>
    </source>
</evidence>
<organism evidence="3 4">
    <name type="scientific">Jaapia argillacea MUCL 33604</name>
    <dbReference type="NCBI Taxonomy" id="933084"/>
    <lineage>
        <taxon>Eukaryota</taxon>
        <taxon>Fungi</taxon>
        <taxon>Dikarya</taxon>
        <taxon>Basidiomycota</taxon>
        <taxon>Agaricomycotina</taxon>
        <taxon>Agaricomycetes</taxon>
        <taxon>Agaricomycetidae</taxon>
        <taxon>Jaapiales</taxon>
        <taxon>Jaapiaceae</taxon>
        <taxon>Jaapia</taxon>
    </lineage>
</organism>
<dbReference type="SMART" id="SM00268">
    <property type="entry name" value="ACTIN"/>
    <property type="match status" value="1"/>
</dbReference>
<dbReference type="OrthoDB" id="74201at2759"/>
<protein>
    <recommendedName>
        <fullName evidence="5">Actin-like ATPase domain-containing protein</fullName>
    </recommendedName>
</protein>
<proteinExistence type="inferred from homology"/>
<dbReference type="SUPFAM" id="SSF53067">
    <property type="entry name" value="Actin-like ATPase domain"/>
    <property type="match status" value="2"/>
</dbReference>
<name>A0A067Q5Z7_9AGAM</name>
<dbReference type="EMBL" id="KL197712">
    <property type="protein sequence ID" value="KDQ61600.1"/>
    <property type="molecule type" value="Genomic_DNA"/>
</dbReference>
<evidence type="ECO:0000256" key="2">
    <source>
        <dbReference type="SAM" id="Coils"/>
    </source>
</evidence>
<feature type="coiled-coil region" evidence="2">
    <location>
        <begin position="278"/>
        <end position="305"/>
    </location>
</feature>
<sequence length="483" mass="52648">MSTFAFRDASIVVIDTSHSTVKAVLGLHELLPLPSVTIQARVGLRRSLYNDPDAQAPSPSVKVNDYLVGPALDEAIAAGQDLVISWPFRDGDISDWLQAEAIWKHVLFTALPLRRPQNESPVLLSLTPHLSRASYERLSLLFFQHFNVPAFSLLHRPLAALYATNSLTGLVIDIGLFTTDVDIIYDGFLVPSACVQNFNVGVKHAEVYLAGLLKSNTSVMAILNPPAQPPSPQTLNANLLKLAHKIFTSNLIKSSLSSPSDEDDTGITDIAAVVMAGKEKAIIEANAAKKRKATAAEQAKAKEIEAMDLVEVEWEDGQVVTVGKERHRFCEVFYDAGLVKGLDRELMKEAGLDVFGAGEEVEGGGESLVDVVGYAVRKTDVDMRQYIWNGLFVSGELTEHIRGLSAALSARLTPFILSPTSAATQPEYNEVQPRAIRTLEIPQYFAEWRDKGDGGASFLGGCIIAKVRIRPPKLFSLLFCLSP</sequence>
<dbReference type="FunCoup" id="A0A067Q5Z7">
    <property type="interactions" value="14"/>
</dbReference>